<dbReference type="Gene3D" id="3.40.190.150">
    <property type="entry name" value="Bordetella uptake gene, domain 1"/>
    <property type="match status" value="1"/>
</dbReference>
<dbReference type="CDD" id="cd13577">
    <property type="entry name" value="PBP2_BugE_Glu"/>
    <property type="match status" value="1"/>
</dbReference>
<dbReference type="InterPro" id="IPR042100">
    <property type="entry name" value="Bug_dom1"/>
</dbReference>
<keyword evidence="4" id="KW-1185">Reference proteome</keyword>
<reference evidence="3 4" key="1">
    <citation type="submission" date="2023-10" db="EMBL/GenBank/DDBJ databases">
        <title>Noviherbaspirillum sp. CPCC 100848 genome assembly.</title>
        <authorList>
            <person name="Li X.Y."/>
            <person name="Fang X.M."/>
        </authorList>
    </citation>
    <scope>NUCLEOTIDE SEQUENCE [LARGE SCALE GENOMIC DNA]</scope>
    <source>
        <strain evidence="3 4">CPCC 100848</strain>
    </source>
</reference>
<dbReference type="Proteomes" id="UP001352263">
    <property type="component" value="Unassembled WGS sequence"/>
</dbReference>
<dbReference type="PIRSF" id="PIRSF017082">
    <property type="entry name" value="YflP"/>
    <property type="match status" value="1"/>
</dbReference>
<accession>A0ABU6JD97</accession>
<comment type="caution">
    <text evidence="3">The sequence shown here is derived from an EMBL/GenBank/DDBJ whole genome shotgun (WGS) entry which is preliminary data.</text>
</comment>
<dbReference type="Gene3D" id="3.40.190.10">
    <property type="entry name" value="Periplasmic binding protein-like II"/>
    <property type="match status" value="1"/>
</dbReference>
<dbReference type="PANTHER" id="PTHR42928">
    <property type="entry name" value="TRICARBOXYLATE-BINDING PROTEIN"/>
    <property type="match status" value="1"/>
</dbReference>
<evidence type="ECO:0000313" key="3">
    <source>
        <dbReference type="EMBL" id="MEC4721614.1"/>
    </source>
</evidence>
<gene>
    <name evidence="3" type="ORF">RY831_20820</name>
</gene>
<feature type="signal peptide" evidence="2">
    <location>
        <begin position="1"/>
        <end position="25"/>
    </location>
</feature>
<keyword evidence="2" id="KW-0732">Signal</keyword>
<dbReference type="SUPFAM" id="SSF53850">
    <property type="entry name" value="Periplasmic binding protein-like II"/>
    <property type="match status" value="1"/>
</dbReference>
<evidence type="ECO:0000313" key="4">
    <source>
        <dbReference type="Proteomes" id="UP001352263"/>
    </source>
</evidence>
<organism evidence="3 4">
    <name type="scientific">Noviherbaspirillum album</name>
    <dbReference type="NCBI Taxonomy" id="3080276"/>
    <lineage>
        <taxon>Bacteria</taxon>
        <taxon>Pseudomonadati</taxon>
        <taxon>Pseudomonadota</taxon>
        <taxon>Betaproteobacteria</taxon>
        <taxon>Burkholderiales</taxon>
        <taxon>Oxalobacteraceae</taxon>
        <taxon>Noviherbaspirillum</taxon>
    </lineage>
</organism>
<protein>
    <submittedName>
        <fullName evidence="3">Tripartite tricarboxylate transporter substrate binding protein BugE</fullName>
    </submittedName>
</protein>
<evidence type="ECO:0000256" key="2">
    <source>
        <dbReference type="SAM" id="SignalP"/>
    </source>
</evidence>
<name>A0ABU6JD97_9BURK</name>
<dbReference type="Pfam" id="PF03401">
    <property type="entry name" value="TctC"/>
    <property type="match status" value="1"/>
</dbReference>
<dbReference type="EMBL" id="JAWIIV010000020">
    <property type="protein sequence ID" value="MEC4721614.1"/>
    <property type="molecule type" value="Genomic_DNA"/>
</dbReference>
<dbReference type="PANTHER" id="PTHR42928:SF5">
    <property type="entry name" value="BLR1237 PROTEIN"/>
    <property type="match status" value="1"/>
</dbReference>
<evidence type="ECO:0000256" key="1">
    <source>
        <dbReference type="ARBA" id="ARBA00006987"/>
    </source>
</evidence>
<proteinExistence type="inferred from homology"/>
<sequence>MRLKHIALLLASSLATSLVAANAHAQTDGYPKKTITLIVPFAPGGTTDIVARIVADRMSKELGQAVVVENRGGGGGSIGATAVSRAEPDGYTLGISTVSTHAVNPACNPKLNYDPVAGFTPVTNLARTPNVLTVNQKAGTQDVKQLIEQLKRNPGKLTYATSGTCTIQHMIGEQFKVSTGTFILHVPYRGAGPALNDLLGGQVDMMFDNLPSSLSHINGGKLRPLAVSWSKRVDALPNVPTFAELGLKEVNDPAWYGLVAPPKTPDEIVKKLHAAVVKVLAIPDVRERMKASGADPVGNTPAEHAAEIKTELEKMKSLVKKQGIKLNES</sequence>
<dbReference type="RefSeq" id="WP_326508300.1">
    <property type="nucleotide sequence ID" value="NZ_JAWIIV010000020.1"/>
</dbReference>
<feature type="chain" id="PRO_5046237135" evidence="2">
    <location>
        <begin position="26"/>
        <end position="329"/>
    </location>
</feature>
<comment type="similarity">
    <text evidence="1">Belongs to the UPF0065 (bug) family.</text>
</comment>
<dbReference type="InterPro" id="IPR005064">
    <property type="entry name" value="BUG"/>
</dbReference>